<dbReference type="Proteomes" id="UP000553632">
    <property type="component" value="Unassembled WGS sequence"/>
</dbReference>
<dbReference type="CDD" id="cd00077">
    <property type="entry name" value="HDc"/>
    <property type="match status" value="1"/>
</dbReference>
<dbReference type="PANTHER" id="PTHR33594:SF1">
    <property type="entry name" value="HD_PDEASE DOMAIN-CONTAINING PROTEIN"/>
    <property type="match status" value="1"/>
</dbReference>
<dbReference type="AlphaFoldDB" id="A0A7J6SNF4"/>
<organism evidence="2 3">
    <name type="scientific">Perkinsus olseni</name>
    <name type="common">Perkinsus atlanticus</name>
    <dbReference type="NCBI Taxonomy" id="32597"/>
    <lineage>
        <taxon>Eukaryota</taxon>
        <taxon>Sar</taxon>
        <taxon>Alveolata</taxon>
        <taxon>Perkinsozoa</taxon>
        <taxon>Perkinsea</taxon>
        <taxon>Perkinsida</taxon>
        <taxon>Perkinsidae</taxon>
        <taxon>Perkinsus</taxon>
    </lineage>
</organism>
<accession>A0A7J6SNF4</accession>
<dbReference type="EMBL" id="JABANO010017296">
    <property type="protein sequence ID" value="KAF4733766.1"/>
    <property type="molecule type" value="Genomic_DNA"/>
</dbReference>
<dbReference type="OMA" id="IYREWWE"/>
<feature type="region of interest" description="Disordered" evidence="1">
    <location>
        <begin position="65"/>
        <end position="103"/>
    </location>
</feature>
<sequence>MMKNLPKGDVTNEDGDKIVDIEEKLEETKAHSKAPQVATPSSAMEEELESKRTEMVKWWADVMEEAPSYSEPDRDEAEVAKKTTASRPSPSESSEEVDRGVTDEQLAMIKQQVSAWMEDYDASHDMAHIERVVATTKAIYGRDEIAVEADRNLLLAVAYLHDSFDRKYCQDTTTKAQEIVKSLTEEPIGLSKSTAQFIIDKIHNMSYSAELKSGRSAEIAADPYIAIVQDADRLDAMGAIGICRCMAYSGAKDRPIISEGGAEELQLRRRFVEKPESTKPTATQ</sequence>
<dbReference type="PANTHER" id="PTHR33594">
    <property type="entry name" value="SUPERFAMILY HYDROLASE, PUTATIVE (AFU_ORTHOLOGUE AFUA_1G03035)-RELATED"/>
    <property type="match status" value="1"/>
</dbReference>
<reference evidence="2 3" key="1">
    <citation type="submission" date="2020-04" db="EMBL/GenBank/DDBJ databases">
        <title>Perkinsus olseni comparative genomics.</title>
        <authorList>
            <person name="Bogema D.R."/>
        </authorList>
    </citation>
    <scope>NUCLEOTIDE SEQUENCE [LARGE SCALE GENOMIC DNA]</scope>
    <source>
        <strain evidence="2 3">ATCC PRA-207</strain>
    </source>
</reference>
<keyword evidence="3" id="KW-1185">Reference proteome</keyword>
<evidence type="ECO:0008006" key="4">
    <source>
        <dbReference type="Google" id="ProtNLM"/>
    </source>
</evidence>
<dbReference type="Gene3D" id="1.10.3210.50">
    <property type="match status" value="1"/>
</dbReference>
<proteinExistence type="predicted"/>
<evidence type="ECO:0000313" key="3">
    <source>
        <dbReference type="Proteomes" id="UP000553632"/>
    </source>
</evidence>
<feature type="compositionally biased region" description="Basic and acidic residues" evidence="1">
    <location>
        <begin position="14"/>
        <end position="30"/>
    </location>
</feature>
<evidence type="ECO:0000256" key="1">
    <source>
        <dbReference type="SAM" id="MobiDB-lite"/>
    </source>
</evidence>
<dbReference type="SUPFAM" id="SSF109604">
    <property type="entry name" value="HD-domain/PDEase-like"/>
    <property type="match status" value="1"/>
</dbReference>
<evidence type="ECO:0000313" key="2">
    <source>
        <dbReference type="EMBL" id="KAF4733766.1"/>
    </source>
</evidence>
<dbReference type="InterPro" id="IPR003607">
    <property type="entry name" value="HD/PDEase_dom"/>
</dbReference>
<name>A0A7J6SNF4_PEROL</name>
<protein>
    <recommendedName>
        <fullName evidence="4">HD domain-containing protein</fullName>
    </recommendedName>
</protein>
<feature type="region of interest" description="Disordered" evidence="1">
    <location>
        <begin position="1"/>
        <end position="51"/>
    </location>
</feature>
<comment type="caution">
    <text evidence="2">The sequence shown here is derived from an EMBL/GenBank/DDBJ whole genome shotgun (WGS) entry which is preliminary data.</text>
</comment>
<gene>
    <name evidence="2" type="ORF">FOZ63_033529</name>
</gene>